<organism evidence="6 7">
    <name type="scientific">Ekhidna lutea</name>
    <dbReference type="NCBI Taxonomy" id="447679"/>
    <lineage>
        <taxon>Bacteria</taxon>
        <taxon>Pseudomonadati</taxon>
        <taxon>Bacteroidota</taxon>
        <taxon>Cytophagia</taxon>
        <taxon>Cytophagales</taxon>
        <taxon>Reichenbachiellaceae</taxon>
        <taxon>Ekhidna</taxon>
    </lineage>
</organism>
<keyword evidence="5" id="KW-1003">Cell membrane</keyword>
<evidence type="ECO:0000256" key="1">
    <source>
        <dbReference type="ARBA" id="ARBA00004141"/>
    </source>
</evidence>
<dbReference type="InterPro" id="IPR002033">
    <property type="entry name" value="TatC"/>
</dbReference>
<dbReference type="NCBIfam" id="TIGR00945">
    <property type="entry name" value="tatC"/>
    <property type="match status" value="1"/>
</dbReference>
<comment type="similarity">
    <text evidence="5">Belongs to the TatC family.</text>
</comment>
<comment type="subunit">
    <text evidence="5">Forms a complex with TatA.</text>
</comment>
<dbReference type="GO" id="GO:0033281">
    <property type="term" value="C:TAT protein transport complex"/>
    <property type="evidence" value="ECO:0007669"/>
    <property type="project" value="UniProtKB-UniRule"/>
</dbReference>
<feature type="transmembrane region" description="Helical" evidence="5">
    <location>
        <begin position="137"/>
        <end position="161"/>
    </location>
</feature>
<dbReference type="PRINTS" id="PR01840">
    <property type="entry name" value="TATCFAMILY"/>
</dbReference>
<dbReference type="Proteomes" id="UP000198393">
    <property type="component" value="Unassembled WGS sequence"/>
</dbReference>
<keyword evidence="5" id="KW-0813">Transport</keyword>
<dbReference type="PANTHER" id="PTHR30371">
    <property type="entry name" value="SEC-INDEPENDENT PROTEIN TRANSLOCASE PROTEIN TATC"/>
    <property type="match status" value="1"/>
</dbReference>
<dbReference type="HAMAP" id="MF_00902">
    <property type="entry name" value="TatC"/>
    <property type="match status" value="1"/>
</dbReference>
<keyword evidence="2 5" id="KW-0812">Transmembrane</keyword>
<keyword evidence="5" id="KW-0653">Protein transport</keyword>
<dbReference type="PANTHER" id="PTHR30371:SF0">
    <property type="entry name" value="SEC-INDEPENDENT PROTEIN TRANSLOCASE PROTEIN TATC, CHLOROPLASTIC-RELATED"/>
    <property type="match status" value="1"/>
</dbReference>
<feature type="transmembrane region" description="Helical" evidence="5">
    <location>
        <begin position="181"/>
        <end position="207"/>
    </location>
</feature>
<keyword evidence="3 5" id="KW-1133">Transmembrane helix</keyword>
<feature type="transmembrane region" description="Helical" evidence="5">
    <location>
        <begin position="219"/>
        <end position="235"/>
    </location>
</feature>
<dbReference type="OrthoDB" id="9777044at2"/>
<gene>
    <name evidence="5" type="primary">tatC</name>
    <name evidence="6" type="ORF">SAMN05421640_0062</name>
</gene>
<protein>
    <recommendedName>
        <fullName evidence="5">Sec-independent protein translocase protein TatC</fullName>
    </recommendedName>
</protein>
<reference evidence="6 7" key="1">
    <citation type="submission" date="2017-06" db="EMBL/GenBank/DDBJ databases">
        <authorList>
            <person name="Kim H.J."/>
            <person name="Triplett B.A."/>
        </authorList>
    </citation>
    <scope>NUCLEOTIDE SEQUENCE [LARGE SCALE GENOMIC DNA]</scope>
    <source>
        <strain evidence="6 7">DSM 19307</strain>
    </source>
</reference>
<proteinExistence type="inferred from homology"/>
<feature type="transmembrane region" description="Helical" evidence="5">
    <location>
        <begin position="95"/>
        <end position="116"/>
    </location>
</feature>
<evidence type="ECO:0000256" key="5">
    <source>
        <dbReference type="HAMAP-Rule" id="MF_00902"/>
    </source>
</evidence>
<dbReference type="Pfam" id="PF00902">
    <property type="entry name" value="TatC"/>
    <property type="match status" value="1"/>
</dbReference>
<dbReference type="RefSeq" id="WP_089354854.1">
    <property type="nucleotide sequence ID" value="NZ_FZPD01000001.1"/>
</dbReference>
<evidence type="ECO:0000313" key="7">
    <source>
        <dbReference type="Proteomes" id="UP000198393"/>
    </source>
</evidence>
<dbReference type="GO" id="GO:0043953">
    <property type="term" value="P:protein transport by the Tat complex"/>
    <property type="evidence" value="ECO:0007669"/>
    <property type="project" value="UniProtKB-UniRule"/>
</dbReference>
<keyword evidence="4 5" id="KW-0472">Membrane</keyword>
<sequence>MPLDQMSDEKEMSFLDHLEELRWHIIRSLIAIIIVAIAAFIAKDFVVGTVILGPSRTDFWTYQKLCQLAELINTPALCIDTLSFELVSRKLSSQFMTHVSVSFIVGLVVGFPYLFWEIWRFIKPGLRPQERRASRGATFSVSILFAMGVMFGYFLIAPISVRFFSTYQVDPSLQNLFDLSSYISTVTMIVFGCGVLFQLPVIVYFLTKAGIVSSSLMKAYRKHAIIVILVLGAIVTPPDPFSQILIALPLMMLYQMSIVIAKRIERREARQKT</sequence>
<feature type="transmembrane region" description="Helical" evidence="5">
    <location>
        <begin position="241"/>
        <end position="261"/>
    </location>
</feature>
<comment type="subcellular location">
    <subcellularLocation>
        <location evidence="5">Cell membrane</location>
        <topology evidence="5">Multi-pass membrane protein</topology>
    </subcellularLocation>
    <subcellularLocation>
        <location evidence="1">Membrane</location>
        <topology evidence="1">Multi-pass membrane protein</topology>
    </subcellularLocation>
</comment>
<evidence type="ECO:0000256" key="4">
    <source>
        <dbReference type="ARBA" id="ARBA00023136"/>
    </source>
</evidence>
<evidence type="ECO:0000313" key="6">
    <source>
        <dbReference type="EMBL" id="SNS41936.1"/>
    </source>
</evidence>
<evidence type="ECO:0000256" key="3">
    <source>
        <dbReference type="ARBA" id="ARBA00022989"/>
    </source>
</evidence>
<keyword evidence="5" id="KW-0811">Translocation</keyword>
<evidence type="ECO:0000256" key="2">
    <source>
        <dbReference type="ARBA" id="ARBA00022692"/>
    </source>
</evidence>
<accession>A0A239EBC2</accession>
<dbReference type="GO" id="GO:0065002">
    <property type="term" value="P:intracellular protein transmembrane transport"/>
    <property type="evidence" value="ECO:0007669"/>
    <property type="project" value="TreeGrafter"/>
</dbReference>
<keyword evidence="7" id="KW-1185">Reference proteome</keyword>
<dbReference type="GO" id="GO:0009977">
    <property type="term" value="F:proton motive force dependent protein transmembrane transporter activity"/>
    <property type="evidence" value="ECO:0007669"/>
    <property type="project" value="TreeGrafter"/>
</dbReference>
<feature type="transmembrane region" description="Helical" evidence="5">
    <location>
        <begin position="21"/>
        <end position="42"/>
    </location>
</feature>
<dbReference type="EMBL" id="FZPD01000001">
    <property type="protein sequence ID" value="SNS41936.1"/>
    <property type="molecule type" value="Genomic_DNA"/>
</dbReference>
<name>A0A239EBC2_EKHLU</name>
<dbReference type="AlphaFoldDB" id="A0A239EBC2"/>
<comment type="function">
    <text evidence="5">Part of the twin-arginine translocation (Tat) system that transports large folded proteins containing a characteristic twin-arginine motif in their signal peptide across membranes.</text>
</comment>